<dbReference type="InterPro" id="IPR036388">
    <property type="entry name" value="WH-like_DNA-bd_sf"/>
</dbReference>
<sequence length="166" mass="18222">MKTERELPTGLDDSMGWLLGQVFHAHLTCSQEALADFPGTQRGYMVVNAAANGCARNQIDMANQLRLDRTVMVYLVDQLVAAGLVERVPDPNDRRSRIIVATDDGRARLAEATQKLRRVDDHVFGALGAEERRRFRDMLQRVTAHHLAGGGDAHEACAVAAAAMDN</sequence>
<evidence type="ECO:0000313" key="2">
    <source>
        <dbReference type="EMBL" id="MFD1933588.1"/>
    </source>
</evidence>
<dbReference type="InterPro" id="IPR036390">
    <property type="entry name" value="WH_DNA-bd_sf"/>
</dbReference>
<dbReference type="InterPro" id="IPR000835">
    <property type="entry name" value="HTH_MarR-typ"/>
</dbReference>
<dbReference type="InterPro" id="IPR039422">
    <property type="entry name" value="MarR/SlyA-like"/>
</dbReference>
<dbReference type="PANTHER" id="PTHR33164:SF43">
    <property type="entry name" value="HTH-TYPE TRANSCRIPTIONAL REPRESSOR YETL"/>
    <property type="match status" value="1"/>
</dbReference>
<evidence type="ECO:0000259" key="1">
    <source>
        <dbReference type="PROSITE" id="PS50995"/>
    </source>
</evidence>
<dbReference type="EMBL" id="JBHUFV010000033">
    <property type="protein sequence ID" value="MFD1933588.1"/>
    <property type="molecule type" value="Genomic_DNA"/>
</dbReference>
<accession>A0ABW4SVD8</accession>
<organism evidence="2 3">
    <name type="scientific">Nonomuraea mangrovi</name>
    <dbReference type="NCBI Taxonomy" id="2316207"/>
    <lineage>
        <taxon>Bacteria</taxon>
        <taxon>Bacillati</taxon>
        <taxon>Actinomycetota</taxon>
        <taxon>Actinomycetes</taxon>
        <taxon>Streptosporangiales</taxon>
        <taxon>Streptosporangiaceae</taxon>
        <taxon>Nonomuraea</taxon>
    </lineage>
</organism>
<evidence type="ECO:0000313" key="3">
    <source>
        <dbReference type="Proteomes" id="UP001597368"/>
    </source>
</evidence>
<reference evidence="3" key="1">
    <citation type="journal article" date="2019" name="Int. J. Syst. Evol. Microbiol.">
        <title>The Global Catalogue of Microorganisms (GCM) 10K type strain sequencing project: providing services to taxonomists for standard genome sequencing and annotation.</title>
        <authorList>
            <consortium name="The Broad Institute Genomics Platform"/>
            <consortium name="The Broad Institute Genome Sequencing Center for Infectious Disease"/>
            <person name="Wu L."/>
            <person name="Ma J."/>
        </authorList>
    </citation>
    <scope>NUCLEOTIDE SEQUENCE [LARGE SCALE GENOMIC DNA]</scope>
    <source>
        <strain evidence="3">ICMP 6774ER</strain>
    </source>
</reference>
<proteinExistence type="predicted"/>
<dbReference type="Gene3D" id="1.10.10.10">
    <property type="entry name" value="Winged helix-like DNA-binding domain superfamily/Winged helix DNA-binding domain"/>
    <property type="match status" value="1"/>
</dbReference>
<dbReference type="PRINTS" id="PR00598">
    <property type="entry name" value="HTHMARR"/>
</dbReference>
<dbReference type="PANTHER" id="PTHR33164">
    <property type="entry name" value="TRANSCRIPTIONAL REGULATOR, MARR FAMILY"/>
    <property type="match status" value="1"/>
</dbReference>
<keyword evidence="3" id="KW-1185">Reference proteome</keyword>
<dbReference type="PROSITE" id="PS50995">
    <property type="entry name" value="HTH_MARR_2"/>
    <property type="match status" value="1"/>
</dbReference>
<dbReference type="SUPFAM" id="SSF46785">
    <property type="entry name" value="Winged helix' DNA-binding domain"/>
    <property type="match status" value="1"/>
</dbReference>
<dbReference type="SMART" id="SM00347">
    <property type="entry name" value="HTH_MARR"/>
    <property type="match status" value="1"/>
</dbReference>
<protein>
    <submittedName>
        <fullName evidence="2">MarR family winged helix-turn-helix transcriptional regulator</fullName>
    </submittedName>
</protein>
<feature type="domain" description="HTH marR-type" evidence="1">
    <location>
        <begin position="12"/>
        <end position="144"/>
    </location>
</feature>
<dbReference type="Proteomes" id="UP001597368">
    <property type="component" value="Unassembled WGS sequence"/>
</dbReference>
<gene>
    <name evidence="2" type="ORF">ACFSKW_19190</name>
</gene>
<dbReference type="RefSeq" id="WP_379573627.1">
    <property type="nucleotide sequence ID" value="NZ_JBHUFV010000033.1"/>
</dbReference>
<comment type="caution">
    <text evidence="2">The sequence shown here is derived from an EMBL/GenBank/DDBJ whole genome shotgun (WGS) entry which is preliminary data.</text>
</comment>
<name>A0ABW4SVD8_9ACTN</name>
<dbReference type="Pfam" id="PF01047">
    <property type="entry name" value="MarR"/>
    <property type="match status" value="1"/>
</dbReference>